<evidence type="ECO:0000259" key="9">
    <source>
        <dbReference type="PROSITE" id="PS00794"/>
    </source>
</evidence>
<evidence type="ECO:0000256" key="2">
    <source>
        <dbReference type="ARBA" id="ARBA00005051"/>
    </source>
</evidence>
<keyword evidence="5" id="KW-0547">Nucleotide-binding</keyword>
<dbReference type="PANTHER" id="PTHR43071">
    <property type="entry name" value="2-AMINO-4-HYDROXY-6-HYDROXYMETHYLDIHYDROPTERIDINE PYROPHOSPHOKINASE"/>
    <property type="match status" value="1"/>
</dbReference>
<evidence type="ECO:0000256" key="5">
    <source>
        <dbReference type="ARBA" id="ARBA00022741"/>
    </source>
</evidence>
<keyword evidence="4" id="KW-0808">Transferase</keyword>
<dbReference type="Pfam" id="PF01288">
    <property type="entry name" value="HPPK"/>
    <property type="match status" value="1"/>
</dbReference>
<dbReference type="AlphaFoldDB" id="G4Q2M0"/>
<dbReference type="InterPro" id="IPR035907">
    <property type="entry name" value="Hppk_sf"/>
</dbReference>
<dbReference type="PATRIC" id="fig|568816.4.peg.1414"/>
<feature type="domain" description="7,8-dihydro-6-hydroxymethylpterin-pyrophosphokinase" evidence="9">
    <location>
        <begin position="82"/>
        <end position="93"/>
    </location>
</feature>
<dbReference type="GO" id="GO:0003848">
    <property type="term" value="F:2-amino-4-hydroxy-6-hydroxymethyldihydropteridine diphosphokinase activity"/>
    <property type="evidence" value="ECO:0007669"/>
    <property type="project" value="UniProtKB-EC"/>
</dbReference>
<reference evidence="10 11" key="1">
    <citation type="journal article" date="2011" name="J. Bacteriol.">
        <title>Complete genome sequence of Acidaminococcus intestini RYC-MR95, a Gram-negative bacterium from the phylum Firmicutes.</title>
        <authorList>
            <person name="D'Auria G."/>
            <person name="Galan J.C."/>
            <person name="Rodriguez-Alcayna M."/>
            <person name="Moya A."/>
            <person name="Baquero F."/>
            <person name="Latorre A."/>
        </authorList>
    </citation>
    <scope>NUCLEOTIDE SEQUENCE [LARGE SCALE GENOMIC DNA]</scope>
    <source>
        <strain evidence="10 11">RyC-MR95</strain>
    </source>
</reference>
<dbReference type="HOGENOM" id="CLU_097916_1_2_9"/>
<dbReference type="SUPFAM" id="SSF55083">
    <property type="entry name" value="6-hydroxymethyl-7,8-dihydropterin pyrophosphokinase, HPPK"/>
    <property type="match status" value="1"/>
</dbReference>
<dbReference type="EC" id="2.7.6.3" evidence="3"/>
<evidence type="ECO:0000256" key="6">
    <source>
        <dbReference type="ARBA" id="ARBA00022777"/>
    </source>
</evidence>
<dbReference type="GO" id="GO:0046656">
    <property type="term" value="P:folic acid biosynthetic process"/>
    <property type="evidence" value="ECO:0007669"/>
    <property type="project" value="UniProtKB-KW"/>
</dbReference>
<dbReference type="GO" id="GO:0005524">
    <property type="term" value="F:ATP binding"/>
    <property type="evidence" value="ECO:0007669"/>
    <property type="project" value="UniProtKB-KW"/>
</dbReference>
<organism evidence="10 11">
    <name type="scientific">Acidaminococcus intestini (strain RyC-MR95)</name>
    <dbReference type="NCBI Taxonomy" id="568816"/>
    <lineage>
        <taxon>Bacteria</taxon>
        <taxon>Bacillati</taxon>
        <taxon>Bacillota</taxon>
        <taxon>Negativicutes</taxon>
        <taxon>Acidaminococcales</taxon>
        <taxon>Acidaminococcaceae</taxon>
        <taxon>Acidaminococcus</taxon>
    </lineage>
</organism>
<evidence type="ECO:0000256" key="1">
    <source>
        <dbReference type="ARBA" id="ARBA00000198"/>
    </source>
</evidence>
<dbReference type="PANTHER" id="PTHR43071:SF1">
    <property type="entry name" value="2-AMINO-4-HYDROXY-6-HYDROXYMETHYLDIHYDROPTERIDINE PYROPHOSPHOKINASE"/>
    <property type="match status" value="1"/>
</dbReference>
<dbReference type="UniPathway" id="UPA00077">
    <property type="reaction ID" value="UER00155"/>
</dbReference>
<keyword evidence="6 10" id="KW-0418">Kinase</keyword>
<proteinExistence type="predicted"/>
<comment type="catalytic activity">
    <reaction evidence="1">
        <text>6-hydroxymethyl-7,8-dihydropterin + ATP = (7,8-dihydropterin-6-yl)methyl diphosphate + AMP + H(+)</text>
        <dbReference type="Rhea" id="RHEA:11412"/>
        <dbReference type="ChEBI" id="CHEBI:15378"/>
        <dbReference type="ChEBI" id="CHEBI:30616"/>
        <dbReference type="ChEBI" id="CHEBI:44841"/>
        <dbReference type="ChEBI" id="CHEBI:72950"/>
        <dbReference type="ChEBI" id="CHEBI:456215"/>
        <dbReference type="EC" id="2.7.6.3"/>
    </reaction>
</comment>
<dbReference type="GO" id="GO:0016301">
    <property type="term" value="F:kinase activity"/>
    <property type="evidence" value="ECO:0007669"/>
    <property type="project" value="UniProtKB-KW"/>
</dbReference>
<dbReference type="GO" id="GO:0046654">
    <property type="term" value="P:tetrahydrofolate biosynthetic process"/>
    <property type="evidence" value="ECO:0007669"/>
    <property type="project" value="UniProtKB-UniPathway"/>
</dbReference>
<dbReference type="Gene3D" id="3.30.70.560">
    <property type="entry name" value="7,8-Dihydro-6-hydroxymethylpterin-pyrophosphokinase HPPK"/>
    <property type="match status" value="1"/>
</dbReference>
<comment type="pathway">
    <text evidence="2">Cofactor biosynthesis; tetrahydrofolate biosynthesis; 2-amino-4-hydroxy-6-hydroxymethyl-7,8-dihydropteridine diphosphate from 7,8-dihydroneopterin triphosphate: step 4/4.</text>
</comment>
<dbReference type="NCBIfam" id="TIGR01498">
    <property type="entry name" value="folK"/>
    <property type="match status" value="1"/>
</dbReference>
<gene>
    <name evidence="10" type="primary">folK</name>
    <name evidence="10" type="ordered locus">Acin_1455</name>
</gene>
<keyword evidence="8" id="KW-0289">Folate biosynthesis</keyword>
<evidence type="ECO:0000313" key="11">
    <source>
        <dbReference type="Proteomes" id="UP000007093"/>
    </source>
</evidence>
<evidence type="ECO:0000256" key="4">
    <source>
        <dbReference type="ARBA" id="ARBA00022679"/>
    </source>
</evidence>
<dbReference type="InParanoid" id="G4Q2M0"/>
<accession>G4Q2M0</accession>
<dbReference type="PROSITE" id="PS00794">
    <property type="entry name" value="HPPK"/>
    <property type="match status" value="1"/>
</dbReference>
<dbReference type="Proteomes" id="UP000007093">
    <property type="component" value="Chromosome"/>
</dbReference>
<dbReference type="CDD" id="cd00483">
    <property type="entry name" value="HPPK"/>
    <property type="match status" value="1"/>
</dbReference>
<evidence type="ECO:0000313" key="10">
    <source>
        <dbReference type="EMBL" id="AEQ22676.1"/>
    </source>
</evidence>
<protein>
    <recommendedName>
        <fullName evidence="3">2-amino-4-hydroxy-6-hydroxymethyldihydropteridine diphosphokinase</fullName>
        <ecNumber evidence="3">2.7.6.3</ecNumber>
    </recommendedName>
</protein>
<sequence length="150" mass="17418">MALGSNLGDKKAYLEDALSRMKVHGIKVQKVSTWIQTAPYGVTDQPEFLNGAAEVIWDQDAQSLLMELLAIEKEMGRERKRHWGERNIDLDLILFEDEIMETEFLTLPHPDMQNRDFVLRPLAEIAPQKEHPVLKRSMLELWHELQKKGK</sequence>
<dbReference type="KEGG" id="ain:Acin_1455"/>
<name>G4Q2M0_ACIIR</name>
<evidence type="ECO:0000256" key="8">
    <source>
        <dbReference type="ARBA" id="ARBA00022909"/>
    </source>
</evidence>
<dbReference type="EMBL" id="CP003058">
    <property type="protein sequence ID" value="AEQ22676.1"/>
    <property type="molecule type" value="Genomic_DNA"/>
</dbReference>
<dbReference type="InterPro" id="IPR000550">
    <property type="entry name" value="Hppk"/>
</dbReference>
<dbReference type="FunCoup" id="G4Q2M0">
    <property type="interactions" value="295"/>
</dbReference>
<keyword evidence="11" id="KW-1185">Reference proteome</keyword>
<evidence type="ECO:0000256" key="7">
    <source>
        <dbReference type="ARBA" id="ARBA00022840"/>
    </source>
</evidence>
<keyword evidence="7" id="KW-0067">ATP-binding</keyword>
<dbReference type="STRING" id="568816.Acin_1455"/>
<dbReference type="eggNOG" id="COG0801">
    <property type="taxonomic scope" value="Bacteria"/>
</dbReference>
<evidence type="ECO:0000256" key="3">
    <source>
        <dbReference type="ARBA" id="ARBA00013253"/>
    </source>
</evidence>